<dbReference type="eggNOG" id="COG3065">
    <property type="taxonomic scope" value="Bacteria"/>
</dbReference>
<dbReference type="EMBL" id="ABXW01000053">
    <property type="protein sequence ID" value="EEB44957.1"/>
    <property type="molecule type" value="Genomic_DNA"/>
</dbReference>
<dbReference type="PANTHER" id="PTHR37530">
    <property type="entry name" value="OUTER MEMBRANE PROTEIN SLP"/>
    <property type="match status" value="1"/>
</dbReference>
<evidence type="ECO:0000313" key="2">
    <source>
        <dbReference type="Proteomes" id="UP000003729"/>
    </source>
</evidence>
<organism evidence="1 2">
    <name type="scientific">Providencia alcalifaciens DSM 30120</name>
    <dbReference type="NCBI Taxonomy" id="520999"/>
    <lineage>
        <taxon>Bacteria</taxon>
        <taxon>Pseudomonadati</taxon>
        <taxon>Pseudomonadota</taxon>
        <taxon>Gammaproteobacteria</taxon>
        <taxon>Enterobacterales</taxon>
        <taxon>Morganellaceae</taxon>
        <taxon>Providencia</taxon>
    </lineage>
</organism>
<dbReference type="GO" id="GO:0019867">
    <property type="term" value="C:outer membrane"/>
    <property type="evidence" value="ECO:0007669"/>
    <property type="project" value="InterPro"/>
</dbReference>
<proteinExistence type="predicted"/>
<dbReference type="PANTHER" id="PTHR37530:SF1">
    <property type="entry name" value="OUTER MEMBRANE PROTEIN SLP"/>
    <property type="match status" value="1"/>
</dbReference>
<protein>
    <submittedName>
        <fullName evidence="1">Outer membrane lipoprotein, Slp family</fullName>
    </submittedName>
</protein>
<dbReference type="Proteomes" id="UP000003729">
    <property type="component" value="Unassembled WGS sequence"/>
</dbReference>
<accession>B6XHZ4</accession>
<dbReference type="NCBIfam" id="TIGR00752">
    <property type="entry name" value="slp"/>
    <property type="match status" value="1"/>
</dbReference>
<reference evidence="1 2" key="1">
    <citation type="submission" date="2008-10" db="EMBL/GenBank/DDBJ databases">
        <title>Draft genome sequence of Providencia alcalifaciens (DSM 30120).</title>
        <authorList>
            <person name="Sudarsanam P."/>
            <person name="Ley R."/>
            <person name="Guruge J."/>
            <person name="Turnbaugh P.J."/>
            <person name="Mahowald M."/>
            <person name="Liep D."/>
            <person name="Gordon J."/>
        </authorList>
    </citation>
    <scope>NUCLEOTIDE SEQUENCE [LARGE SCALE GENOMIC DNA]</scope>
    <source>
        <strain evidence="1 2">DSM 30120</strain>
    </source>
</reference>
<keyword evidence="1" id="KW-0449">Lipoprotein</keyword>
<dbReference type="Pfam" id="PF03843">
    <property type="entry name" value="Slp"/>
    <property type="match status" value="1"/>
</dbReference>
<reference evidence="1 2" key="2">
    <citation type="submission" date="2008-10" db="EMBL/GenBank/DDBJ databases">
        <authorList>
            <person name="Fulton L."/>
            <person name="Clifton S."/>
            <person name="Fulton B."/>
            <person name="Xu J."/>
            <person name="Minx P."/>
            <person name="Pepin K.H."/>
            <person name="Johnson M."/>
            <person name="Bhonagiri V."/>
            <person name="Nash W.E."/>
            <person name="Mardis E.R."/>
            <person name="Wilson R.K."/>
        </authorList>
    </citation>
    <scope>NUCLEOTIDE SEQUENCE [LARGE SCALE GENOMIC DNA]</scope>
    <source>
        <strain evidence="1 2">DSM 30120</strain>
    </source>
</reference>
<dbReference type="PIRSF" id="PIRSF004982">
    <property type="entry name" value="SlP"/>
    <property type="match status" value="1"/>
</dbReference>
<dbReference type="AlphaFoldDB" id="B6XHZ4"/>
<comment type="caution">
    <text evidence="1">The sequence shown here is derived from an EMBL/GenBank/DDBJ whole genome shotgun (WGS) entry which is preliminary data.</text>
</comment>
<sequence>MMANWRWKMKIQFSYRSAMKTLLLAGILALAGCVSIPQSIKGSVPNPAENLKSVQNAPEMFIGQEARFGGKVISVLNEPKRTRIEIAVMTLNKYDAAPELNSASLGRIYAYINGFVEPNDFRNRYVTVVGNITGEQAGKIGEVPYQYVTMNVTGFQRWSIAQSVMIPPPAGPWGYGYYGSPYYYNHPWGWGYGYPVGSAQVQTYLTED</sequence>
<dbReference type="PROSITE" id="PS51257">
    <property type="entry name" value="PROKAR_LIPOPROTEIN"/>
    <property type="match status" value="1"/>
</dbReference>
<dbReference type="InterPro" id="IPR004658">
    <property type="entry name" value="OMP_Slp"/>
</dbReference>
<gene>
    <name evidence="1" type="ORF">PROVALCAL_02982</name>
</gene>
<name>B6XHZ4_9GAMM</name>
<evidence type="ECO:0000313" key="1">
    <source>
        <dbReference type="EMBL" id="EEB44957.1"/>
    </source>
</evidence>